<keyword evidence="3 10" id="KW-0808">Transferase</keyword>
<evidence type="ECO:0000256" key="7">
    <source>
        <dbReference type="ARBA" id="ARBA00023136"/>
    </source>
</evidence>
<feature type="compositionally biased region" description="Basic residues" evidence="12">
    <location>
        <begin position="18"/>
        <end position="30"/>
    </location>
</feature>
<gene>
    <name evidence="14" type="ORF">B9G98_01637</name>
</gene>
<evidence type="ECO:0000256" key="1">
    <source>
        <dbReference type="ARBA" id="ARBA00004477"/>
    </source>
</evidence>
<keyword evidence="7 10" id="KW-0472">Membrane</keyword>
<dbReference type="EMBL" id="NDIQ01000001">
    <property type="protein sequence ID" value="PRT54017.1"/>
    <property type="molecule type" value="Genomic_DNA"/>
</dbReference>
<evidence type="ECO:0000256" key="10">
    <source>
        <dbReference type="PIRNR" id="PIRNR000439"/>
    </source>
</evidence>
<dbReference type="Pfam" id="PF03062">
    <property type="entry name" value="MBOAT"/>
    <property type="match status" value="1"/>
</dbReference>
<dbReference type="InterPro" id="IPR014371">
    <property type="entry name" value="Oat_ACAT_DAG_ARE"/>
</dbReference>
<keyword evidence="4 13" id="KW-0812">Transmembrane</keyword>
<evidence type="ECO:0000256" key="11">
    <source>
        <dbReference type="PIRSR" id="PIRSR000439-1"/>
    </source>
</evidence>
<evidence type="ECO:0000256" key="4">
    <source>
        <dbReference type="ARBA" id="ARBA00022692"/>
    </source>
</evidence>
<dbReference type="InterPro" id="IPR004299">
    <property type="entry name" value="MBOAT_fam"/>
</dbReference>
<dbReference type="Proteomes" id="UP000238350">
    <property type="component" value="Unassembled WGS sequence"/>
</dbReference>
<evidence type="ECO:0000256" key="9">
    <source>
        <dbReference type="ARBA" id="ARBA00023568"/>
    </source>
</evidence>
<comment type="caution">
    <text evidence="14">The sequence shown here is derived from an EMBL/GenBank/DDBJ whole genome shotgun (WGS) entry which is preliminary data.</text>
</comment>
<feature type="region of interest" description="Disordered" evidence="12">
    <location>
        <begin position="1"/>
        <end position="92"/>
    </location>
</feature>
<evidence type="ECO:0000256" key="5">
    <source>
        <dbReference type="ARBA" id="ARBA00022824"/>
    </source>
</evidence>
<evidence type="ECO:0000256" key="8">
    <source>
        <dbReference type="ARBA" id="ARBA00023315"/>
    </source>
</evidence>
<evidence type="ECO:0000256" key="6">
    <source>
        <dbReference type="ARBA" id="ARBA00022989"/>
    </source>
</evidence>
<dbReference type="OrthoDB" id="10039049at2759"/>
<dbReference type="RefSeq" id="XP_024663963.1">
    <property type="nucleotide sequence ID" value="XM_024808195.1"/>
</dbReference>
<feature type="active site" evidence="11">
    <location>
        <position position="481"/>
    </location>
</feature>
<sequence>MSSSDDSEQSAIASLSKLPKHPKHKRRHLRTSSDSWSTSGLDSPSTPSSPAPPRPLRPSKTETLASSSKRDDEIKSRTSRTGTEYDKKSSVDLQFPSGKRRTKIAYKNIIHKHETTIFDSPEFRKDIMYGFYVLFWVILGTSTIRALIVNYISTGRLLEDNVVRILRRDIFKVALTDLFMYLCMYVTYFLQRLVKANIVDWQGIGWKLQYVWHFTFLLTFIAVARLGDYPWIARIFLLLHSLTMLMKQHSYAMYNGHMHAIENELVVCQSLQKRHIHSGDVMDEILDRMKFCQEEIDIQSKSIRYPANLGLKNFFMFTMYPTLVYQLELPRTSHIRWWFVAKKATATLALFVILIIWSEQHIHPIAVTVINLRDKPLSTRWREYPLILSDLIPPFFVVYLITFYLIWDAILNTLAELTCFGDRLFYRDWWNTVQWDQFARDWNVPVYQFLYRHVYHSSIATMHVSKFQGMVTTFMLSSVFHELAMYVIFGRLRGYLFGFQLLQLPLGLLSRQKIFQKYPSLGIALFWFGIFVGPSILTSLYLTF</sequence>
<feature type="transmembrane region" description="Helical" evidence="13">
    <location>
        <begin position="347"/>
        <end position="372"/>
    </location>
</feature>
<comment type="function">
    <text evidence="9">Sterol O-acyltransferase that catalyzes the formation of stery esters.</text>
</comment>
<dbReference type="STRING" id="45607.A0A2T0FGC8"/>
<feature type="transmembrane region" description="Helical" evidence="13">
    <location>
        <begin position="129"/>
        <end position="149"/>
    </location>
</feature>
<keyword evidence="5 10" id="KW-0256">Endoplasmic reticulum</keyword>
<feature type="compositionally biased region" description="Pro residues" evidence="12">
    <location>
        <begin position="47"/>
        <end position="56"/>
    </location>
</feature>
<proteinExistence type="inferred from homology"/>
<dbReference type="GO" id="GO:0034737">
    <property type="term" value="F:ergosterol O-acyltransferase activity"/>
    <property type="evidence" value="ECO:0007669"/>
    <property type="project" value="TreeGrafter"/>
</dbReference>
<feature type="transmembrane region" description="Helical" evidence="13">
    <location>
        <begin position="210"/>
        <end position="227"/>
    </location>
</feature>
<evidence type="ECO:0000256" key="13">
    <source>
        <dbReference type="SAM" id="Phobius"/>
    </source>
</evidence>
<protein>
    <recommendedName>
        <fullName evidence="10">O-acyltransferase</fullName>
    </recommendedName>
</protein>
<dbReference type="GO" id="GO:0005789">
    <property type="term" value="C:endoplasmic reticulum membrane"/>
    <property type="evidence" value="ECO:0007669"/>
    <property type="project" value="UniProtKB-SubCell"/>
</dbReference>
<dbReference type="GeneID" id="36515386"/>
<evidence type="ECO:0000313" key="15">
    <source>
        <dbReference type="Proteomes" id="UP000238350"/>
    </source>
</evidence>
<dbReference type="AlphaFoldDB" id="A0A2T0FGC8"/>
<evidence type="ECO:0000313" key="14">
    <source>
        <dbReference type="EMBL" id="PRT54017.1"/>
    </source>
</evidence>
<dbReference type="PANTHER" id="PTHR10408">
    <property type="entry name" value="STEROL O-ACYLTRANSFERASE"/>
    <property type="match status" value="1"/>
</dbReference>
<evidence type="ECO:0000256" key="2">
    <source>
        <dbReference type="ARBA" id="ARBA00009010"/>
    </source>
</evidence>
<feature type="transmembrane region" description="Helical" evidence="13">
    <location>
        <begin position="521"/>
        <end position="542"/>
    </location>
</feature>
<dbReference type="PANTHER" id="PTHR10408:SF23">
    <property type="entry name" value="STEROL O-ACYLTRANSFERASE 1-RELATED"/>
    <property type="match status" value="1"/>
</dbReference>
<accession>A0A2T0FGC8</accession>
<keyword evidence="15" id="KW-1185">Reference proteome</keyword>
<feature type="transmembrane region" description="Helical" evidence="13">
    <location>
        <begin position="384"/>
        <end position="407"/>
    </location>
</feature>
<dbReference type="GO" id="GO:0008204">
    <property type="term" value="P:ergosterol metabolic process"/>
    <property type="evidence" value="ECO:0007669"/>
    <property type="project" value="TreeGrafter"/>
</dbReference>
<reference evidence="14 15" key="1">
    <citation type="submission" date="2017-04" db="EMBL/GenBank/DDBJ databases">
        <title>Genome sequencing of [Candida] sorbophila.</title>
        <authorList>
            <person name="Ahn J.O."/>
        </authorList>
    </citation>
    <scope>NUCLEOTIDE SEQUENCE [LARGE SCALE GENOMIC DNA]</scope>
    <source>
        <strain evidence="14 15">DS02</strain>
    </source>
</reference>
<feature type="compositionally biased region" description="Low complexity" evidence="12">
    <location>
        <begin position="32"/>
        <end position="46"/>
    </location>
</feature>
<keyword evidence="6 13" id="KW-1133">Transmembrane helix</keyword>
<evidence type="ECO:0000256" key="3">
    <source>
        <dbReference type="ARBA" id="ARBA00022679"/>
    </source>
</evidence>
<dbReference type="PIRSF" id="PIRSF000439">
    <property type="entry name" value="Oat_ACAT_DAG_ARE"/>
    <property type="match status" value="1"/>
</dbReference>
<name>A0A2T0FGC8_9ASCO</name>
<organism evidence="14 15">
    <name type="scientific">Wickerhamiella sorbophila</name>
    <dbReference type="NCBI Taxonomy" id="45607"/>
    <lineage>
        <taxon>Eukaryota</taxon>
        <taxon>Fungi</taxon>
        <taxon>Dikarya</taxon>
        <taxon>Ascomycota</taxon>
        <taxon>Saccharomycotina</taxon>
        <taxon>Dipodascomycetes</taxon>
        <taxon>Dipodascales</taxon>
        <taxon>Trichomonascaceae</taxon>
        <taxon>Wickerhamiella</taxon>
    </lineage>
</organism>
<evidence type="ECO:0000256" key="12">
    <source>
        <dbReference type="SAM" id="MobiDB-lite"/>
    </source>
</evidence>
<keyword evidence="8 10" id="KW-0012">Acyltransferase</keyword>
<comment type="subcellular location">
    <subcellularLocation>
        <location evidence="1 10">Endoplasmic reticulum membrane</location>
        <topology evidence="1 10">Multi-pass membrane protein</topology>
    </subcellularLocation>
</comment>
<feature type="transmembrane region" description="Helical" evidence="13">
    <location>
        <begin position="170"/>
        <end position="190"/>
    </location>
</feature>
<comment type="similarity">
    <text evidence="2 10">Belongs to the membrane-bound acyltransferase family. Sterol o-acyltransferase subfamily.</text>
</comment>